<dbReference type="SUPFAM" id="SSF103473">
    <property type="entry name" value="MFS general substrate transporter"/>
    <property type="match status" value="1"/>
</dbReference>
<keyword evidence="4 6" id="KW-0472">Membrane</keyword>
<comment type="caution">
    <text evidence="8">The sequence shown here is derived from an EMBL/GenBank/DDBJ whole genome shotgun (WGS) entry which is preliminary data.</text>
</comment>
<evidence type="ECO:0000256" key="2">
    <source>
        <dbReference type="ARBA" id="ARBA00022692"/>
    </source>
</evidence>
<dbReference type="InterPro" id="IPR011701">
    <property type="entry name" value="MFS"/>
</dbReference>
<feature type="domain" description="Major facilitator superfamily (MFS) profile" evidence="7">
    <location>
        <begin position="84"/>
        <end position="505"/>
    </location>
</feature>
<dbReference type="OrthoDB" id="3066029at2759"/>
<feature type="transmembrane region" description="Helical" evidence="6">
    <location>
        <begin position="481"/>
        <end position="501"/>
    </location>
</feature>
<evidence type="ECO:0000256" key="1">
    <source>
        <dbReference type="ARBA" id="ARBA00004141"/>
    </source>
</evidence>
<accession>A0A8K0TV47</accession>
<proteinExistence type="predicted"/>
<dbReference type="Gene3D" id="1.20.1250.20">
    <property type="entry name" value="MFS general substrate transporter like domains"/>
    <property type="match status" value="1"/>
</dbReference>
<dbReference type="PANTHER" id="PTHR23502">
    <property type="entry name" value="MAJOR FACILITATOR SUPERFAMILY"/>
    <property type="match status" value="1"/>
</dbReference>
<dbReference type="PROSITE" id="PS50850">
    <property type="entry name" value="MFS"/>
    <property type="match status" value="1"/>
</dbReference>
<feature type="transmembrane region" description="Helical" evidence="6">
    <location>
        <begin position="380"/>
        <end position="400"/>
    </location>
</feature>
<dbReference type="InterPro" id="IPR036259">
    <property type="entry name" value="MFS_trans_sf"/>
</dbReference>
<dbReference type="AlphaFoldDB" id="A0A8K0TV47"/>
<feature type="transmembrane region" description="Helical" evidence="6">
    <location>
        <begin position="406"/>
        <end position="430"/>
    </location>
</feature>
<keyword evidence="2 6" id="KW-0812">Transmembrane</keyword>
<evidence type="ECO:0000256" key="3">
    <source>
        <dbReference type="ARBA" id="ARBA00022989"/>
    </source>
</evidence>
<keyword evidence="9" id="KW-1185">Reference proteome</keyword>
<dbReference type="FunFam" id="1.20.1250.20:FF:000354">
    <property type="entry name" value="MFS general substrate transporter"/>
    <property type="match status" value="1"/>
</dbReference>
<feature type="transmembrane region" description="Helical" evidence="6">
    <location>
        <begin position="239"/>
        <end position="258"/>
    </location>
</feature>
<feature type="transmembrane region" description="Helical" evidence="6">
    <location>
        <begin position="208"/>
        <end position="233"/>
    </location>
</feature>
<evidence type="ECO:0000313" key="9">
    <source>
        <dbReference type="Proteomes" id="UP000813385"/>
    </source>
</evidence>
<reference evidence="8" key="1">
    <citation type="journal article" date="2021" name="Nat. Commun.">
        <title>Genetic determinants of endophytism in the Arabidopsis root mycobiome.</title>
        <authorList>
            <person name="Mesny F."/>
            <person name="Miyauchi S."/>
            <person name="Thiergart T."/>
            <person name="Pickel B."/>
            <person name="Atanasova L."/>
            <person name="Karlsson M."/>
            <person name="Huettel B."/>
            <person name="Barry K.W."/>
            <person name="Haridas S."/>
            <person name="Chen C."/>
            <person name="Bauer D."/>
            <person name="Andreopoulos W."/>
            <person name="Pangilinan J."/>
            <person name="LaButti K."/>
            <person name="Riley R."/>
            <person name="Lipzen A."/>
            <person name="Clum A."/>
            <person name="Drula E."/>
            <person name="Henrissat B."/>
            <person name="Kohler A."/>
            <person name="Grigoriev I.V."/>
            <person name="Martin F.M."/>
            <person name="Hacquard S."/>
        </authorList>
    </citation>
    <scope>NUCLEOTIDE SEQUENCE</scope>
    <source>
        <strain evidence="8">MPI-CAGE-AT-0016</strain>
    </source>
</reference>
<evidence type="ECO:0000313" key="8">
    <source>
        <dbReference type="EMBL" id="KAH7375521.1"/>
    </source>
</evidence>
<dbReference type="GO" id="GO:0022857">
    <property type="term" value="F:transmembrane transporter activity"/>
    <property type="evidence" value="ECO:0007669"/>
    <property type="project" value="InterPro"/>
</dbReference>
<evidence type="ECO:0000256" key="6">
    <source>
        <dbReference type="SAM" id="Phobius"/>
    </source>
</evidence>
<evidence type="ECO:0000259" key="7">
    <source>
        <dbReference type="PROSITE" id="PS50850"/>
    </source>
</evidence>
<sequence>MDSPRQHADPERGGAADDSITPPAPDIERVDTVKSARLQPLALAKSSSRVPETHDGGDTPLPDGFEEIPYEVYNIFSPRRKRIIVSVISWCGLLSPISSTAVLSAIPEVADTYQTSGGVVALSNALYLVFMGVSPCLWGPLSQVYGRRWTCIVSATIFFACSIGTALAPTLPAFFVFRMLTALAGTSFLVTGPAVIGDLYHPTARATAMGWFLTGTLVGPTAGPLLGGVIVTYRSWRVIFWLQTALAGAGVAGAFFLLPETLRDPKSSMLEGLPPLRRAAVLWRLTNPIRVVRLFRFPNLLLTALASGALVFNMYGMLTPIRYVLNPRFALTSPAQSGLFYLAPGMGYLTGTLFGGRWADRTVRRWIERRSGRRVPEDRLRSCLPFLGGALPASMLIYGWSVEMRAGGIAVPVVFMFLGGVSQLFCFPSLNTYCLDVMQGRSAEVIAGNFMVRYALGAGASALVLPAIQAIGVGWFQTISAAFLVVGAAAVLAVALFGTGWRTRIAEKAARERGEVEG</sequence>
<dbReference type="EMBL" id="JAGPXD010000001">
    <property type="protein sequence ID" value="KAH7375521.1"/>
    <property type="molecule type" value="Genomic_DNA"/>
</dbReference>
<dbReference type="Proteomes" id="UP000813385">
    <property type="component" value="Unassembled WGS sequence"/>
</dbReference>
<organism evidence="8 9">
    <name type="scientific">Plectosphaerella cucumerina</name>
    <dbReference type="NCBI Taxonomy" id="40658"/>
    <lineage>
        <taxon>Eukaryota</taxon>
        <taxon>Fungi</taxon>
        <taxon>Dikarya</taxon>
        <taxon>Ascomycota</taxon>
        <taxon>Pezizomycotina</taxon>
        <taxon>Sordariomycetes</taxon>
        <taxon>Hypocreomycetidae</taxon>
        <taxon>Glomerellales</taxon>
        <taxon>Plectosphaerellaceae</taxon>
        <taxon>Plectosphaerella</taxon>
    </lineage>
</organism>
<feature type="transmembrane region" description="Helical" evidence="6">
    <location>
        <begin position="174"/>
        <end position="196"/>
    </location>
</feature>
<feature type="transmembrane region" description="Helical" evidence="6">
    <location>
        <begin position="118"/>
        <end position="137"/>
    </location>
</feature>
<evidence type="ECO:0000256" key="4">
    <source>
        <dbReference type="ARBA" id="ARBA00023136"/>
    </source>
</evidence>
<feature type="region of interest" description="Disordered" evidence="5">
    <location>
        <begin position="1"/>
        <end position="27"/>
    </location>
</feature>
<dbReference type="Pfam" id="PF07690">
    <property type="entry name" value="MFS_1"/>
    <property type="match status" value="1"/>
</dbReference>
<feature type="transmembrane region" description="Helical" evidence="6">
    <location>
        <begin position="338"/>
        <end position="359"/>
    </location>
</feature>
<feature type="transmembrane region" description="Helical" evidence="6">
    <location>
        <begin position="451"/>
        <end position="475"/>
    </location>
</feature>
<protein>
    <submittedName>
        <fullName evidence="8">Major facilitator superfamily domain-containing protein</fullName>
    </submittedName>
</protein>
<name>A0A8K0TV47_9PEZI</name>
<dbReference type="InterPro" id="IPR020846">
    <property type="entry name" value="MFS_dom"/>
</dbReference>
<feature type="compositionally biased region" description="Basic and acidic residues" evidence="5">
    <location>
        <begin position="1"/>
        <end position="15"/>
    </location>
</feature>
<feature type="transmembrane region" description="Helical" evidence="6">
    <location>
        <begin position="149"/>
        <end position="168"/>
    </location>
</feature>
<dbReference type="PANTHER" id="PTHR23502:SF64">
    <property type="entry name" value="TRANSPORTER, PUTATIVE (AFU_ORTHOLOGUE AFUA_3G11760)-RELATED"/>
    <property type="match status" value="1"/>
</dbReference>
<dbReference type="GO" id="GO:0005886">
    <property type="term" value="C:plasma membrane"/>
    <property type="evidence" value="ECO:0007669"/>
    <property type="project" value="TreeGrafter"/>
</dbReference>
<feature type="transmembrane region" description="Helical" evidence="6">
    <location>
        <begin position="300"/>
        <end position="318"/>
    </location>
</feature>
<feature type="region of interest" description="Disordered" evidence="5">
    <location>
        <begin position="42"/>
        <end position="61"/>
    </location>
</feature>
<comment type="subcellular location">
    <subcellularLocation>
        <location evidence="1">Membrane</location>
        <topology evidence="1">Multi-pass membrane protein</topology>
    </subcellularLocation>
</comment>
<gene>
    <name evidence="8" type="ORF">B0T11DRAFT_10142</name>
</gene>
<feature type="transmembrane region" description="Helical" evidence="6">
    <location>
        <begin position="83"/>
        <end position="106"/>
    </location>
</feature>
<keyword evidence="3 6" id="KW-1133">Transmembrane helix</keyword>
<evidence type="ECO:0000256" key="5">
    <source>
        <dbReference type="SAM" id="MobiDB-lite"/>
    </source>
</evidence>